<evidence type="ECO:0000256" key="1">
    <source>
        <dbReference type="ARBA" id="ARBA00004141"/>
    </source>
</evidence>
<keyword evidence="4 6" id="KW-0472">Membrane</keyword>
<keyword evidence="5" id="KW-0046">Antibiotic resistance</keyword>
<keyword evidence="3 6" id="KW-1133">Transmembrane helix</keyword>
<accession>A0A917WAN7</accession>
<evidence type="ECO:0000256" key="4">
    <source>
        <dbReference type="ARBA" id="ARBA00023136"/>
    </source>
</evidence>
<feature type="transmembrane region" description="Helical" evidence="6">
    <location>
        <begin position="193"/>
        <end position="212"/>
    </location>
</feature>
<feature type="domain" description="ABC transmembrane type-2" evidence="7">
    <location>
        <begin position="43"/>
        <end position="272"/>
    </location>
</feature>
<dbReference type="PRINTS" id="PR00164">
    <property type="entry name" value="ABC2TRNSPORT"/>
</dbReference>
<dbReference type="InterPro" id="IPR000412">
    <property type="entry name" value="ABC_2_transport"/>
</dbReference>
<feature type="transmembrane region" description="Helical" evidence="6">
    <location>
        <begin position="141"/>
        <end position="161"/>
    </location>
</feature>
<feature type="transmembrane region" description="Helical" evidence="6">
    <location>
        <begin position="167"/>
        <end position="186"/>
    </location>
</feature>
<comment type="caution">
    <text evidence="8">The sequence shown here is derived from an EMBL/GenBank/DDBJ whole genome shotgun (WGS) entry which is preliminary data.</text>
</comment>
<dbReference type="Proteomes" id="UP000655208">
    <property type="component" value="Unassembled WGS sequence"/>
</dbReference>
<keyword evidence="6" id="KW-0813">Transport</keyword>
<evidence type="ECO:0000256" key="6">
    <source>
        <dbReference type="RuleBase" id="RU361157"/>
    </source>
</evidence>
<proteinExistence type="inferred from homology"/>
<dbReference type="InterPro" id="IPR013525">
    <property type="entry name" value="ABC2_TM"/>
</dbReference>
<dbReference type="GO" id="GO:0140359">
    <property type="term" value="F:ABC-type transporter activity"/>
    <property type="evidence" value="ECO:0007669"/>
    <property type="project" value="InterPro"/>
</dbReference>
<feature type="transmembrane region" description="Helical" evidence="6">
    <location>
        <begin position="79"/>
        <end position="100"/>
    </location>
</feature>
<dbReference type="InterPro" id="IPR047817">
    <property type="entry name" value="ABC2_TM_bact-type"/>
</dbReference>
<name>A0A917WAN7_9ACTN</name>
<dbReference type="PROSITE" id="PS51012">
    <property type="entry name" value="ABC_TM2"/>
    <property type="match status" value="1"/>
</dbReference>
<evidence type="ECO:0000313" key="9">
    <source>
        <dbReference type="Proteomes" id="UP000655208"/>
    </source>
</evidence>
<evidence type="ECO:0000256" key="2">
    <source>
        <dbReference type="ARBA" id="ARBA00022692"/>
    </source>
</evidence>
<evidence type="ECO:0000313" key="8">
    <source>
        <dbReference type="EMBL" id="GGL84808.1"/>
    </source>
</evidence>
<dbReference type="Pfam" id="PF01061">
    <property type="entry name" value="ABC2_membrane"/>
    <property type="match status" value="1"/>
</dbReference>
<evidence type="ECO:0000256" key="5">
    <source>
        <dbReference type="ARBA" id="ARBA00023251"/>
    </source>
</evidence>
<dbReference type="GO" id="GO:0043190">
    <property type="term" value="C:ATP-binding cassette (ABC) transporter complex"/>
    <property type="evidence" value="ECO:0007669"/>
    <property type="project" value="InterPro"/>
</dbReference>
<dbReference type="GO" id="GO:0046677">
    <property type="term" value="P:response to antibiotic"/>
    <property type="evidence" value="ECO:0007669"/>
    <property type="project" value="UniProtKB-KW"/>
</dbReference>
<feature type="transmembrane region" description="Helical" evidence="6">
    <location>
        <begin position="247"/>
        <end position="266"/>
    </location>
</feature>
<evidence type="ECO:0000259" key="7">
    <source>
        <dbReference type="PROSITE" id="PS51012"/>
    </source>
</evidence>
<protein>
    <recommendedName>
        <fullName evidence="6">Transport permease protein</fullName>
    </recommendedName>
</protein>
<dbReference type="PANTHER" id="PTHR43229:SF2">
    <property type="entry name" value="NODULATION PROTEIN J"/>
    <property type="match status" value="1"/>
</dbReference>
<dbReference type="EMBL" id="BMNA01000001">
    <property type="protein sequence ID" value="GGL84808.1"/>
    <property type="molecule type" value="Genomic_DNA"/>
</dbReference>
<sequence length="275" mass="29956">MTVPTGLRPPAPLVLRILPFHLYARRSRVLLERSLRVYRRSWMVILSGFFEPVFYLLALGQGLGSLVGSVETAAGPVTYAAYIAPGLLATSAMNGAIYDATTNVFFKMRFAKLYDAMLATSLGPVDVALGEITWSLIRGGLYSVGFVVVMLAMGLVASWWALLAVPVALLIALGFAAVGMAVTSYVKTFQHLEWIQTAILPMFLFSTTFYPLGTYPRPVQLLVECLPLFHGIELMRGLCLGVGGPALLLHGLYFVAMAVVGLAVTARRLERLLLR</sequence>
<feature type="transmembrane region" description="Helical" evidence="6">
    <location>
        <begin position="41"/>
        <end position="59"/>
    </location>
</feature>
<dbReference type="PIRSF" id="PIRSF006648">
    <property type="entry name" value="DrrB"/>
    <property type="match status" value="1"/>
</dbReference>
<reference evidence="8" key="1">
    <citation type="journal article" date="2014" name="Int. J. Syst. Evol. Microbiol.">
        <title>Complete genome sequence of Corynebacterium casei LMG S-19264T (=DSM 44701T), isolated from a smear-ripened cheese.</title>
        <authorList>
            <consortium name="US DOE Joint Genome Institute (JGI-PGF)"/>
            <person name="Walter F."/>
            <person name="Albersmeier A."/>
            <person name="Kalinowski J."/>
            <person name="Ruckert C."/>
        </authorList>
    </citation>
    <scope>NUCLEOTIDE SEQUENCE</scope>
    <source>
        <strain evidence="8">CGMCC 4.7308</strain>
    </source>
</reference>
<keyword evidence="9" id="KW-1185">Reference proteome</keyword>
<keyword evidence="2 6" id="KW-0812">Transmembrane</keyword>
<dbReference type="InterPro" id="IPR051784">
    <property type="entry name" value="Nod_factor_ABC_transporter"/>
</dbReference>
<organism evidence="8 9">
    <name type="scientific">Nakamurella endophytica</name>
    <dbReference type="NCBI Taxonomy" id="1748367"/>
    <lineage>
        <taxon>Bacteria</taxon>
        <taxon>Bacillati</taxon>
        <taxon>Actinomycetota</taxon>
        <taxon>Actinomycetes</taxon>
        <taxon>Nakamurellales</taxon>
        <taxon>Nakamurellaceae</taxon>
        <taxon>Nakamurella</taxon>
    </lineage>
</organism>
<keyword evidence="6" id="KW-1003">Cell membrane</keyword>
<comment type="similarity">
    <text evidence="6">Belongs to the ABC-2 integral membrane protein family.</text>
</comment>
<comment type="subcellular location">
    <subcellularLocation>
        <location evidence="6">Cell membrane</location>
        <topology evidence="6">Multi-pass membrane protein</topology>
    </subcellularLocation>
    <subcellularLocation>
        <location evidence="1">Membrane</location>
        <topology evidence="1">Multi-pass membrane protein</topology>
    </subcellularLocation>
</comment>
<reference evidence="8" key="2">
    <citation type="submission" date="2020-09" db="EMBL/GenBank/DDBJ databases">
        <authorList>
            <person name="Sun Q."/>
            <person name="Zhou Y."/>
        </authorList>
    </citation>
    <scope>NUCLEOTIDE SEQUENCE</scope>
    <source>
        <strain evidence="8">CGMCC 4.7308</strain>
    </source>
</reference>
<evidence type="ECO:0000256" key="3">
    <source>
        <dbReference type="ARBA" id="ARBA00022989"/>
    </source>
</evidence>
<dbReference type="AlphaFoldDB" id="A0A917WAN7"/>
<gene>
    <name evidence="8" type="ORF">GCM10011594_00500</name>
</gene>
<dbReference type="PANTHER" id="PTHR43229">
    <property type="entry name" value="NODULATION PROTEIN J"/>
    <property type="match status" value="1"/>
</dbReference>